<evidence type="ECO:0000313" key="1">
    <source>
        <dbReference type="EMBL" id="AMS03585.1"/>
    </source>
</evidence>
<sequence length="323" mass="36604">MSNWKVTLTSPDGEEMVVHPEHMATHGVYLAEDQVKGDIIDAPVKTEWDSTVKQEGGTQRGVDWEYRDIDFGFHVTDNKTSAEEADSMLRMMFDYEEDEWDPNPNRQTRMDLEVIGGPFAGSLRSLDLLMHDTPEVTLGRDPFMDQYVNPQLHLRAGQPMWYQDTVITYFEWTDDDVEPGAVVHGFVEVENPTDRAMRHSWVVSGPEGLKVSLPDVSWVGKRGQRQIAGPHPDRMIPLPEVTEAGGSGYRVTLERGKVMVQSKNGTNAMGEMPVPGMTFLYRIPPYTKKTLLPVRVDHAPYGGGRIELRAPMLWSRPYGLEMW</sequence>
<accession>A0A142KBV2</accession>
<organism evidence="1 2">
    <name type="scientific">Gordonia phage Emalyn</name>
    <dbReference type="NCBI Taxonomy" id="1821552"/>
    <lineage>
        <taxon>Viruses</taxon>
        <taxon>Duplodnaviria</taxon>
        <taxon>Heunggongvirae</taxon>
        <taxon>Uroviricota</taxon>
        <taxon>Caudoviricetes</taxon>
        <taxon>Emalynvirus</taxon>
        <taxon>Emalynvirus emalyn</taxon>
    </lineage>
</organism>
<dbReference type="Proteomes" id="UP000204189">
    <property type="component" value="Segment"/>
</dbReference>
<dbReference type="GeneID" id="29123871"/>
<keyword evidence="2" id="KW-1185">Reference proteome</keyword>
<gene>
    <name evidence="1" type="primary">16</name>
    <name evidence="1" type="ORF">SEA_EMALYN_16</name>
</gene>
<evidence type="ECO:0000313" key="2">
    <source>
        <dbReference type="Proteomes" id="UP000204189"/>
    </source>
</evidence>
<dbReference type="OrthoDB" id="2201at10239"/>
<name>A0A142KBV2_9CAUD</name>
<proteinExistence type="predicted"/>
<dbReference type="EMBL" id="KU963260">
    <property type="protein sequence ID" value="AMS03585.1"/>
    <property type="molecule type" value="Genomic_DNA"/>
</dbReference>
<reference evidence="1" key="1">
    <citation type="submission" date="2016-03" db="EMBL/GenBank/DDBJ databases">
        <authorList>
            <person name="Guido M.J."/>
            <person name="Iyengar P.A."/>
            <person name="Nigra J.T."/>
            <person name="Serbin M.A."/>
            <person name="Kasturiarachi N.S."/>
            <person name="Pressimone C.A."/>
            <person name="Schiebel J.G."/>
            <person name="Furbee E.C."/>
            <person name="Grubb S.R."/>
            <person name="Warner M.H."/>
            <person name="Montgomery M.T."/>
            <person name="Garlena R.A."/>
            <person name="Russell D.A."/>
            <person name="Pope W.H."/>
            <person name="Jacobs-Sera D."/>
            <person name="Hendrix R.W."/>
            <person name="Hatfull G.F."/>
        </authorList>
    </citation>
    <scope>NUCLEOTIDE SEQUENCE</scope>
</reference>
<dbReference type="RefSeq" id="YP_009301457.1">
    <property type="nucleotide sequence ID" value="NC_031234.1"/>
</dbReference>
<protein>
    <submittedName>
        <fullName evidence="1">Minor tail protein</fullName>
    </submittedName>
</protein>
<dbReference type="KEGG" id="vg:29123871"/>